<evidence type="ECO:0000313" key="3">
    <source>
        <dbReference type="Proteomes" id="UP001163046"/>
    </source>
</evidence>
<feature type="coiled-coil region" evidence="1">
    <location>
        <begin position="278"/>
        <end position="393"/>
    </location>
</feature>
<protein>
    <submittedName>
        <fullName evidence="2">Uncharacterized protein</fullName>
    </submittedName>
</protein>
<keyword evidence="3" id="KW-1185">Reference proteome</keyword>
<gene>
    <name evidence="2" type="ORF">OS493_014461</name>
</gene>
<evidence type="ECO:0000256" key="1">
    <source>
        <dbReference type="SAM" id="Coils"/>
    </source>
</evidence>
<sequence>MEDNRRREKVSNLRLEIENLELKASAEGRENIITLLREEVKTIRQSKETRSVTTERVYREHEVQELHCAVQGKEIAVKQLREELTNAHQNIEQVHQQYACARGELEAKDATISRLHHENDRLQETLETTQNERLQTLGKLSGVQAELSVTRVDKNWLESQFQIQQETYSSTRTVSERTETVTGREGLVFTMESVAKDKQTLQELINTASHYEEIIRSLEGGKPSDGGLSTRESYRFASTSSPRHGEMSANIDENYVIELGHKMSEVEERLKKAVVSQKYQLQAEREQLIQEFKNMQTQLLQHQRHHDIQKNEISSKETLIQRLKAAKATLETEVETLKSDLAASRAENDKYLQDQRKFQHDLTSSRSKISKLEAELENERRQREMEKQRVQEIGSHSHAEREEFSKIKIQFREQYLLIENHTREIAAKDNLVRQLRERLEASEVELDTFRSMRTAVQVSQTEVGRERENLQEKVLASERRFAELQATYEDCRQKNERLHREVQEYKQRHSRADAVDDSLEQKKLELENDLLIARKKLSKLESAYESCKKRSYSFNKNYYRKYENGAAEKRL</sequence>
<dbReference type="EMBL" id="MU827308">
    <property type="protein sequence ID" value="KAJ7361820.1"/>
    <property type="molecule type" value="Genomic_DNA"/>
</dbReference>
<reference evidence="2" key="1">
    <citation type="submission" date="2023-01" db="EMBL/GenBank/DDBJ databases">
        <title>Genome assembly of the deep-sea coral Lophelia pertusa.</title>
        <authorList>
            <person name="Herrera S."/>
            <person name="Cordes E."/>
        </authorList>
    </citation>
    <scope>NUCLEOTIDE SEQUENCE</scope>
    <source>
        <strain evidence="2">USNM1676648</strain>
        <tissue evidence="2">Polyp</tissue>
    </source>
</reference>
<evidence type="ECO:0000313" key="2">
    <source>
        <dbReference type="EMBL" id="KAJ7361820.1"/>
    </source>
</evidence>
<comment type="caution">
    <text evidence="2">The sequence shown here is derived from an EMBL/GenBank/DDBJ whole genome shotgun (WGS) entry which is preliminary data.</text>
</comment>
<name>A0A9W9YPJ0_9CNID</name>
<dbReference type="Proteomes" id="UP001163046">
    <property type="component" value="Unassembled WGS sequence"/>
</dbReference>
<organism evidence="2 3">
    <name type="scientific">Desmophyllum pertusum</name>
    <dbReference type="NCBI Taxonomy" id="174260"/>
    <lineage>
        <taxon>Eukaryota</taxon>
        <taxon>Metazoa</taxon>
        <taxon>Cnidaria</taxon>
        <taxon>Anthozoa</taxon>
        <taxon>Hexacorallia</taxon>
        <taxon>Scleractinia</taxon>
        <taxon>Caryophylliina</taxon>
        <taxon>Caryophylliidae</taxon>
        <taxon>Desmophyllum</taxon>
    </lineage>
</organism>
<proteinExistence type="predicted"/>
<accession>A0A9W9YPJ0</accession>
<dbReference type="OrthoDB" id="10255522at2759"/>
<feature type="coiled-coil region" evidence="1">
    <location>
        <begin position="418"/>
        <end position="543"/>
    </location>
</feature>
<dbReference type="AlphaFoldDB" id="A0A9W9YPJ0"/>
<keyword evidence="1" id="KW-0175">Coiled coil</keyword>
<feature type="coiled-coil region" evidence="1">
    <location>
        <begin position="63"/>
        <end position="132"/>
    </location>
</feature>